<keyword evidence="3" id="KW-1185">Reference proteome</keyword>
<dbReference type="PRINTS" id="PR00111">
    <property type="entry name" value="ABHYDROLASE"/>
</dbReference>
<reference evidence="3" key="1">
    <citation type="journal article" date="2019" name="Int. J. Syst. Evol. Microbiol.">
        <title>The Global Catalogue of Microorganisms (GCM) 10K type strain sequencing project: providing services to taxonomists for standard genome sequencing and annotation.</title>
        <authorList>
            <consortium name="The Broad Institute Genomics Platform"/>
            <consortium name="The Broad Institute Genome Sequencing Center for Infectious Disease"/>
            <person name="Wu L."/>
            <person name="Ma J."/>
        </authorList>
    </citation>
    <scope>NUCLEOTIDE SEQUENCE [LARGE SCALE GENOMIC DNA]</scope>
    <source>
        <strain evidence="3">JCM 17561</strain>
    </source>
</reference>
<dbReference type="InterPro" id="IPR000639">
    <property type="entry name" value="Epox_hydrolase-like"/>
</dbReference>
<dbReference type="Gene3D" id="3.40.50.1820">
    <property type="entry name" value="alpha/beta hydrolase"/>
    <property type="match status" value="1"/>
</dbReference>
<keyword evidence="2" id="KW-0378">Hydrolase</keyword>
<dbReference type="SUPFAM" id="SSF53474">
    <property type="entry name" value="alpha/beta-Hydrolases"/>
    <property type="match status" value="1"/>
</dbReference>
<dbReference type="InterPro" id="IPR050266">
    <property type="entry name" value="AB_hydrolase_sf"/>
</dbReference>
<feature type="domain" description="AB hydrolase-1" evidence="1">
    <location>
        <begin position="34"/>
        <end position="293"/>
    </location>
</feature>
<comment type="caution">
    <text evidence="2">The sequence shown here is derived from an EMBL/GenBank/DDBJ whole genome shotgun (WGS) entry which is preliminary data.</text>
</comment>
<dbReference type="GO" id="GO:0016787">
    <property type="term" value="F:hydrolase activity"/>
    <property type="evidence" value="ECO:0007669"/>
    <property type="project" value="UniProtKB-KW"/>
</dbReference>
<evidence type="ECO:0000313" key="3">
    <source>
        <dbReference type="Proteomes" id="UP001501627"/>
    </source>
</evidence>
<proteinExistence type="predicted"/>
<dbReference type="Proteomes" id="UP001501627">
    <property type="component" value="Unassembled WGS sequence"/>
</dbReference>
<evidence type="ECO:0000313" key="2">
    <source>
        <dbReference type="EMBL" id="GAA4002530.1"/>
    </source>
</evidence>
<gene>
    <name evidence="2" type="ORF">GCM10022279_28060</name>
</gene>
<dbReference type="InterPro" id="IPR000073">
    <property type="entry name" value="AB_hydrolase_1"/>
</dbReference>
<sequence length="312" mass="34446">MYTCLHTSQSATVAVRHLDYHVHRWGAPAAGAQPPLVLLHGWMDVGASWQFVVDAFSDAFLARRAIVAPDWRGFGRTPRPAGTDCYHFVDYLADLDQLLDQVAGGQPVDLVGHSMGGNVAMMYAGARPERIRRLVNLEGFGMPASTPQSVPGRLAQWMDGINQCERGALDLKDYDSADAVAQRLIKTNPRLAPDKARWLARQWAREGEDGRWRILGDAAHKIPSALPYRVDEAQALYAAITAPVLAVHASDDSLGRWYQGKYTLEQYLQRLTAVRDVRTAVVQDAGHMLHHDQPRAVAALIERFVQGEPPGA</sequence>
<evidence type="ECO:0000259" key="1">
    <source>
        <dbReference type="Pfam" id="PF00561"/>
    </source>
</evidence>
<dbReference type="InterPro" id="IPR029058">
    <property type="entry name" value="AB_hydrolase_fold"/>
</dbReference>
<dbReference type="Pfam" id="PF00561">
    <property type="entry name" value="Abhydrolase_1"/>
    <property type="match status" value="1"/>
</dbReference>
<dbReference type="PANTHER" id="PTHR43798">
    <property type="entry name" value="MONOACYLGLYCEROL LIPASE"/>
    <property type="match status" value="1"/>
</dbReference>
<accession>A0ABP7RV24</accession>
<name>A0ABP7RV24_9BURK</name>
<organism evidence="2 3">
    <name type="scientific">Comamonas faecalis</name>
    <dbReference type="NCBI Taxonomy" id="1387849"/>
    <lineage>
        <taxon>Bacteria</taxon>
        <taxon>Pseudomonadati</taxon>
        <taxon>Pseudomonadota</taxon>
        <taxon>Betaproteobacteria</taxon>
        <taxon>Burkholderiales</taxon>
        <taxon>Comamonadaceae</taxon>
        <taxon>Comamonas</taxon>
    </lineage>
</organism>
<protein>
    <submittedName>
        <fullName evidence="2">Alpha/beta hydrolase</fullName>
    </submittedName>
</protein>
<dbReference type="PRINTS" id="PR00412">
    <property type="entry name" value="EPOXHYDRLASE"/>
</dbReference>
<dbReference type="RefSeq" id="WP_344869841.1">
    <property type="nucleotide sequence ID" value="NZ_BAABBP010000031.1"/>
</dbReference>
<dbReference type="EMBL" id="BAABBP010000031">
    <property type="protein sequence ID" value="GAA4002530.1"/>
    <property type="molecule type" value="Genomic_DNA"/>
</dbReference>
<dbReference type="PANTHER" id="PTHR43798:SF33">
    <property type="entry name" value="HYDROLASE, PUTATIVE (AFU_ORTHOLOGUE AFUA_2G14860)-RELATED"/>
    <property type="match status" value="1"/>
</dbReference>